<evidence type="ECO:0008006" key="6">
    <source>
        <dbReference type="Google" id="ProtNLM"/>
    </source>
</evidence>
<feature type="signal peptide" evidence="1">
    <location>
        <begin position="1"/>
        <end position="20"/>
    </location>
</feature>
<dbReference type="EMBL" id="AP018711">
    <property type="protein sequence ID" value="BBE34980.1"/>
    <property type="molecule type" value="Genomic_DNA"/>
</dbReference>
<evidence type="ECO:0000313" key="5">
    <source>
        <dbReference type="Proteomes" id="UP000276029"/>
    </source>
</evidence>
<dbReference type="EMBL" id="RBWX01000007">
    <property type="protein sequence ID" value="RKS91992.1"/>
    <property type="molecule type" value="Genomic_DNA"/>
</dbReference>
<gene>
    <name evidence="3" type="ORF">DFR51_1567</name>
    <name evidence="2" type="ORF">SmB9_26380</name>
</gene>
<evidence type="ECO:0000256" key="1">
    <source>
        <dbReference type="SAM" id="SignalP"/>
    </source>
</evidence>
<sequence length="175" mass="18285">MKRPALILALASLAVSSAHAETGETCMNQTQALAFSDFLLATVAPIVAEQCGTGHAAVSPAIVAAQPQLRTRFKARGDAAWPVVLDHFLGQQEDKAVADEMRKQSDAMRPLVASVTASAIIKDMSASDCAMANDLVDALLPLQDAQIARLVTAFMRIGAGKSTSGPQLCPLGAKE</sequence>
<dbReference type="Proteomes" id="UP000276029">
    <property type="component" value="Unassembled WGS sequence"/>
</dbReference>
<accession>A0AAD1D7I9</accession>
<name>A0AAD1D7I9_SPHMI</name>
<keyword evidence="1" id="KW-0732">Signal</keyword>
<proteinExistence type="predicted"/>
<dbReference type="AlphaFoldDB" id="A0AAD1D7I9"/>
<evidence type="ECO:0000313" key="4">
    <source>
        <dbReference type="Proteomes" id="UP000275727"/>
    </source>
</evidence>
<dbReference type="RefSeq" id="WP_121048840.1">
    <property type="nucleotide sequence ID" value="NZ_AP018711.1"/>
</dbReference>
<dbReference type="Proteomes" id="UP000275727">
    <property type="component" value="Chromosome"/>
</dbReference>
<protein>
    <recommendedName>
        <fullName evidence="6">LTXXQ motif family protein</fullName>
    </recommendedName>
</protein>
<reference evidence="3 5" key="2">
    <citation type="submission" date="2018-10" db="EMBL/GenBank/DDBJ databases">
        <title>Genomic Encyclopedia of Type Strains, Phase IV (KMG-IV): sequencing the most valuable type-strain genomes for metagenomic binning, comparative biology and taxonomic classification.</title>
        <authorList>
            <person name="Goeker M."/>
        </authorList>
    </citation>
    <scope>NUCLEOTIDE SEQUENCE [LARGE SCALE GENOMIC DNA]</scope>
    <source>
        <strain evidence="3 5">DSM 19791</strain>
    </source>
</reference>
<feature type="chain" id="PRO_5042088836" description="LTXXQ motif family protein" evidence="1">
    <location>
        <begin position="21"/>
        <end position="175"/>
    </location>
</feature>
<evidence type="ECO:0000313" key="3">
    <source>
        <dbReference type="EMBL" id="RKS91992.1"/>
    </source>
</evidence>
<keyword evidence="5" id="KW-1185">Reference proteome</keyword>
<dbReference type="KEGG" id="smic:SmB9_26380"/>
<organism evidence="2 4">
    <name type="scientific">Sphingosinicella microcystinivorans</name>
    <dbReference type="NCBI Taxonomy" id="335406"/>
    <lineage>
        <taxon>Bacteria</taxon>
        <taxon>Pseudomonadati</taxon>
        <taxon>Pseudomonadota</taxon>
        <taxon>Alphaproteobacteria</taxon>
        <taxon>Sphingomonadales</taxon>
        <taxon>Sphingosinicellaceae</taxon>
        <taxon>Sphingosinicella</taxon>
    </lineage>
</organism>
<evidence type="ECO:0000313" key="2">
    <source>
        <dbReference type="EMBL" id="BBE34980.1"/>
    </source>
</evidence>
<reference evidence="2 4" key="1">
    <citation type="submission" date="2018-06" db="EMBL/GenBank/DDBJ databases">
        <title>Complete Genome Sequence of the Microcystin-Degrading Bacterium Sphingosinicella microcystinivorans Strain B-9.</title>
        <authorList>
            <person name="Jin H."/>
            <person name="Nishizawa T."/>
            <person name="Guo Y."/>
            <person name="Nishizawa A."/>
            <person name="Park H."/>
            <person name="Kato H."/>
            <person name="Tsuji K."/>
            <person name="Harada K."/>
        </authorList>
    </citation>
    <scope>NUCLEOTIDE SEQUENCE [LARGE SCALE GENOMIC DNA]</scope>
    <source>
        <strain evidence="2 4">B9</strain>
    </source>
</reference>